<proteinExistence type="predicted"/>
<dbReference type="EMBL" id="CP101751">
    <property type="protein sequence ID" value="UUC46206.1"/>
    <property type="molecule type" value="Genomic_DNA"/>
</dbReference>
<dbReference type="RefSeq" id="WP_256551875.1">
    <property type="nucleotide sequence ID" value="NZ_CP101751.1"/>
</dbReference>
<dbReference type="Proteomes" id="UP001059844">
    <property type="component" value="Chromosome"/>
</dbReference>
<dbReference type="NCBIfam" id="NF038153">
    <property type="entry name" value="lant_leader_L1a"/>
    <property type="match status" value="1"/>
</dbReference>
<evidence type="ECO:0000313" key="2">
    <source>
        <dbReference type="Proteomes" id="UP001059844"/>
    </source>
</evidence>
<name>A0ABY5IXK2_9FLAO</name>
<keyword evidence="2" id="KW-1185">Reference proteome</keyword>
<gene>
    <name evidence="1" type="ORF">NOX80_03130</name>
</gene>
<dbReference type="InterPro" id="IPR058238">
    <property type="entry name" value="Lant_leader_dom"/>
</dbReference>
<organism evidence="1 2">
    <name type="scientific">Flavobacterium cerinum</name>
    <dbReference type="NCBI Taxonomy" id="2502784"/>
    <lineage>
        <taxon>Bacteria</taxon>
        <taxon>Pseudomonadati</taxon>
        <taxon>Bacteroidota</taxon>
        <taxon>Flavobacteriia</taxon>
        <taxon>Flavobacteriales</taxon>
        <taxon>Flavobacteriaceae</taxon>
        <taxon>Flavobacterium</taxon>
    </lineage>
</organism>
<evidence type="ECO:0000313" key="1">
    <source>
        <dbReference type="EMBL" id="UUC46206.1"/>
    </source>
</evidence>
<reference evidence="1" key="1">
    <citation type="submission" date="2022-07" db="EMBL/GenBank/DDBJ databases">
        <title>Isolation, identification, and degradation of a PFOSA degrading strain from sewage treatment plant.</title>
        <authorList>
            <person name="Zhang L."/>
            <person name="Huo Y."/>
        </authorList>
    </citation>
    <scope>NUCLEOTIDE SEQUENCE</scope>
    <source>
        <strain evidence="1">C1</strain>
    </source>
</reference>
<accession>A0ABY5IXK2</accession>
<protein>
    <submittedName>
        <fullName evidence="1">Class I lanthipeptide</fullName>
    </submittedName>
</protein>
<sequence>MKTAKNNKLSFERNVIAELDLNAMKSIMGGADTNDGPTTFICGDCVVVTRQLGHLNHL</sequence>